<evidence type="ECO:0000313" key="6">
    <source>
        <dbReference type="EMBL" id="GAB1315347.1"/>
    </source>
</evidence>
<dbReference type="InterPro" id="IPR001242">
    <property type="entry name" value="Condensation_dom"/>
</dbReference>
<feature type="region of interest" description="Disordered" evidence="4">
    <location>
        <begin position="3762"/>
        <end position="3784"/>
    </location>
</feature>
<dbReference type="SUPFAM" id="SSF56801">
    <property type="entry name" value="Acetyl-CoA synthetase-like"/>
    <property type="match status" value="3"/>
</dbReference>
<dbReference type="CDD" id="cd19542">
    <property type="entry name" value="CT_NRPS-like"/>
    <property type="match status" value="1"/>
</dbReference>
<dbReference type="InterPro" id="IPR009081">
    <property type="entry name" value="PP-bd_ACP"/>
</dbReference>
<reference evidence="6 7" key="1">
    <citation type="submission" date="2024-09" db="EMBL/GenBank/DDBJ databases">
        <title>Itraconazole resistance in Madurella fahalii resulting from another homologue of gene encoding cytochrome P450 14-alpha sterol demethylase (CYP51).</title>
        <authorList>
            <person name="Yoshioka I."/>
            <person name="Fahal A.H."/>
            <person name="Kaneko S."/>
            <person name="Yaguchi T."/>
        </authorList>
    </citation>
    <scope>NUCLEOTIDE SEQUENCE [LARGE SCALE GENOMIC DNA]</scope>
    <source>
        <strain evidence="6 7">IFM 68171</strain>
    </source>
</reference>
<comment type="caution">
    <text evidence="6">The sequence shown here is derived from an EMBL/GenBank/DDBJ whole genome shotgun (WGS) entry which is preliminary data.</text>
</comment>
<dbReference type="Pfam" id="PF00668">
    <property type="entry name" value="Condensation"/>
    <property type="match status" value="6"/>
</dbReference>
<dbReference type="NCBIfam" id="NF003417">
    <property type="entry name" value="PRK04813.1"/>
    <property type="match status" value="3"/>
</dbReference>
<dbReference type="SUPFAM" id="SSF52777">
    <property type="entry name" value="CoA-dependent acyltransferases"/>
    <property type="match status" value="12"/>
</dbReference>
<dbReference type="Pfam" id="PF00550">
    <property type="entry name" value="PP-binding"/>
    <property type="match status" value="6"/>
</dbReference>
<feature type="domain" description="Carrier" evidence="5">
    <location>
        <begin position="1603"/>
        <end position="1680"/>
    </location>
</feature>
<dbReference type="Gene3D" id="3.30.559.10">
    <property type="entry name" value="Chloramphenicol acetyltransferase-like domain"/>
    <property type="match status" value="6"/>
</dbReference>
<protein>
    <submittedName>
        <fullName evidence="6">Non-ribosomal peptide synthetase nps2</fullName>
    </submittedName>
</protein>
<evidence type="ECO:0000259" key="5">
    <source>
        <dbReference type="PROSITE" id="PS50075"/>
    </source>
</evidence>
<evidence type="ECO:0000256" key="2">
    <source>
        <dbReference type="ARBA" id="ARBA00022553"/>
    </source>
</evidence>
<dbReference type="Gene3D" id="3.30.300.30">
    <property type="match status" value="3"/>
</dbReference>
<dbReference type="PROSITE" id="PS00455">
    <property type="entry name" value="AMP_BINDING"/>
    <property type="match status" value="2"/>
</dbReference>
<dbReference type="InterPro" id="IPR036736">
    <property type="entry name" value="ACP-like_sf"/>
</dbReference>
<dbReference type="PANTHER" id="PTHR45527:SF1">
    <property type="entry name" value="FATTY ACID SYNTHASE"/>
    <property type="match status" value="1"/>
</dbReference>
<keyword evidence="2" id="KW-0597">Phosphoprotein</keyword>
<name>A0ABQ0GC60_9PEZI</name>
<dbReference type="PANTHER" id="PTHR45527">
    <property type="entry name" value="NONRIBOSOMAL PEPTIDE SYNTHETASE"/>
    <property type="match status" value="1"/>
</dbReference>
<dbReference type="PROSITE" id="PS00012">
    <property type="entry name" value="PHOSPHOPANTETHEINE"/>
    <property type="match status" value="4"/>
</dbReference>
<dbReference type="EMBL" id="BAAFSV010000003">
    <property type="protein sequence ID" value="GAB1315347.1"/>
    <property type="molecule type" value="Genomic_DNA"/>
</dbReference>
<feature type="domain" description="Carrier" evidence="5">
    <location>
        <begin position="3792"/>
        <end position="3865"/>
    </location>
</feature>
<proteinExistence type="predicted"/>
<dbReference type="InterPro" id="IPR045851">
    <property type="entry name" value="AMP-bd_C_sf"/>
</dbReference>
<evidence type="ECO:0000256" key="3">
    <source>
        <dbReference type="ARBA" id="ARBA00022598"/>
    </source>
</evidence>
<dbReference type="Gene3D" id="3.30.559.30">
    <property type="entry name" value="Nonribosomal peptide synthetase, condensation domain"/>
    <property type="match status" value="6"/>
</dbReference>
<dbReference type="Gene3D" id="1.10.1200.10">
    <property type="entry name" value="ACP-like"/>
    <property type="match status" value="6"/>
</dbReference>
<feature type="domain" description="Carrier" evidence="5">
    <location>
        <begin position="4351"/>
        <end position="4424"/>
    </location>
</feature>
<keyword evidence="3" id="KW-0436">Ligase</keyword>
<dbReference type="PROSITE" id="PS50075">
    <property type="entry name" value="CARRIER"/>
    <property type="match status" value="6"/>
</dbReference>
<organism evidence="6 7">
    <name type="scientific">Madurella fahalii</name>
    <dbReference type="NCBI Taxonomy" id="1157608"/>
    <lineage>
        <taxon>Eukaryota</taxon>
        <taxon>Fungi</taxon>
        <taxon>Dikarya</taxon>
        <taxon>Ascomycota</taxon>
        <taxon>Pezizomycotina</taxon>
        <taxon>Sordariomycetes</taxon>
        <taxon>Sordariomycetidae</taxon>
        <taxon>Sordariales</taxon>
        <taxon>Sordariales incertae sedis</taxon>
        <taxon>Madurella</taxon>
    </lineage>
</organism>
<dbReference type="InterPro" id="IPR010071">
    <property type="entry name" value="AA_adenyl_dom"/>
</dbReference>
<dbReference type="NCBIfam" id="TIGR01733">
    <property type="entry name" value="AA-adenyl-dom"/>
    <property type="match status" value="3"/>
</dbReference>
<dbReference type="Proteomes" id="UP001628179">
    <property type="component" value="Unassembled WGS sequence"/>
</dbReference>
<dbReference type="InterPro" id="IPR006162">
    <property type="entry name" value="Ppantetheine_attach_site"/>
</dbReference>
<dbReference type="GeneID" id="98176300"/>
<dbReference type="CDD" id="cd05918">
    <property type="entry name" value="A_NRPS_SidN3_like"/>
    <property type="match status" value="2"/>
</dbReference>
<dbReference type="Pfam" id="PF00501">
    <property type="entry name" value="AMP-binding"/>
    <property type="match status" value="3"/>
</dbReference>
<keyword evidence="1" id="KW-0596">Phosphopantetheine</keyword>
<evidence type="ECO:0000313" key="7">
    <source>
        <dbReference type="Proteomes" id="UP001628179"/>
    </source>
</evidence>
<dbReference type="RefSeq" id="XP_070917078.1">
    <property type="nucleotide sequence ID" value="XM_071060977.1"/>
</dbReference>
<feature type="domain" description="Carrier" evidence="5">
    <location>
        <begin position="3232"/>
        <end position="3306"/>
    </location>
</feature>
<dbReference type="Gene3D" id="3.40.50.12780">
    <property type="entry name" value="N-terminal domain of ligase-like"/>
    <property type="match status" value="3"/>
</dbReference>
<accession>A0ABQ0GC60</accession>
<evidence type="ECO:0000256" key="4">
    <source>
        <dbReference type="SAM" id="MobiDB-lite"/>
    </source>
</evidence>
<dbReference type="SUPFAM" id="SSF47336">
    <property type="entry name" value="ACP-like"/>
    <property type="match status" value="6"/>
</dbReference>
<evidence type="ECO:0000256" key="1">
    <source>
        <dbReference type="ARBA" id="ARBA00022450"/>
    </source>
</evidence>
<keyword evidence="7" id="KW-1185">Reference proteome</keyword>
<sequence length="4892" mass="538581">MNTMNTTKQKVNDTLSIANHPATRLPGPSLLHLLVQKNSQHGEPAIHFLTQDDSRVSLSYTDFHHASETLARRISALTGSRVDSKPFIVPVLVPQSPELYIALLAILKAGGAFCPMNLDAPVERTKFILDDVSAAIVITTSGLASKLPRGEHVVLMVDDEASHGATVFVKHRKPQARDLAYVMYTSGSTGSPKGVGVSHESATQSLLAHDRHIPQFSRFLQFAAPTFDVSVFEIFFSFFRGKTLVSCTRPAMLNDLPAVIRNLEVDACELTPTVAGSLLRRRENTPGLRLLLTIGEMLTEPVVEEFGGSEERPSMLWGMYGPTEAAIHCTLQPAFARGSAVRNIGMPLDTVSAFILEVREDDDANLELQVLPHGQVGELALGGYQLAEGYLNRPQQTSSAFVETRYGRLYRTGDKAVMTPDGTLECFGRIADGQVKLRGQRIELGEIEHAALKTQGCHGAVAAVTDSMLVLFCAVDKRSGMISAIGESCRKWLPGFMLPSDIVVVEGFPRLVSGKVNRKQLVEDYKESLQLEMSPGVQYRDGLEKQLCDLVSETLRVKVQPDQELFRAGLDSLSAIKLASVLGKAGFNIGAVDVLEARTISAMGSRLRADEDISPRAPHITAESRDRNLAGIAVSHPVLSSHTERIEAIVPCTPLQTSMLAETMADSRAYCNWVELRFWGSPSAGSIRYWFMQLAEKNEILRTGFIHHEGRFLQTIFKELSESNISMPDRLVRDFTLREHKEFLFPFRIQISPPTERNDTVVVMQLHHAVYDGWSLDLLLSDLARLTRGEQPDPRPQFREFSSYHQSESFRESCDAAREFWAANLQGFQPPPFPILHQNATSSIQVLSSSLSLDVKPLDLKTALQRIDCGPQTVFQAAVAWLWSSMVGSEDVVVGSVTSGRTLPIPRIEDIVGPCIAAVPLRIGFSQVRTIRDLLISIHVGNRAALRHSVLPLSELKRAIGVRPGQTVYDVLFIYQESLQGRQITDAFKETAHQDYLETKLLIEVEPRLNDFICRFTWHSDAIPRTQIEILKKSLQALVSHIIANLDSEASSLRKSQPPHLLSVYNPNPSPCSGVPDLAYAVERVAAEHPGKDAICFADHISDGIIKTTTISFAELNSEANKIAWRIRERGLNAGGSVAIIMEKSILLYVGILAILKAGCAYLPLLPSTPAARIETILQQAGVNLCLLDTDTHTLVTGLPCDFVDLRSFDIRSAPTRNVERTPDPNRLAYIIYTSGSTGTPKGVCLTQLNITSNLDALSQIYPVRENSRLLQSCSQAFDVSVFEIFFAWTRAICLCAGTNDTLFEDLERAIRKLKVTHLSMTPTVASLVDPEKVPLVEFLVTAGEAMTEAVARKWGEKLYQGYGPSETTNICSVKKMGPNDTIQHLGWSFKNTSTFVLARDGMEPVPLGGLGELCFGGDQIAQGYLNMPDLTAAKFVNHPAYGRLYKSGDLGRMHQDGSIFIVGRVDDQIKVRGQRVELHEITEAVKRSTDAADCITLFLRGGYEGSRDQIVSYWVPSRSEAIQFRVLDINDGLKTEIQSMYCALSAQLPTYMVPSAIVPISTLPTTASGKLDKARLKQAFNSLQRHYLACVGYGAEFVADDGEWSSIELQVAEAVTEALHAGRSDIQRWTPLTTLGLDSISAIQVSGRLYAQFGTRLPISLILQNPSVARLARVLPTVIAASTARETDLLPKQLVDKVVERLDGRRFDKILPCTPLQEAMLATSAGEGRYLNRMLFKVNADLARLKNAWNAICARHGILRTCFVSTVDAHRPILQVVLAQWQPPWHHFDACRSTVDDCISQHARAVPDPLDTMEPAVSFASIGQGDRVYLSLICHHALYDGVAIERLLYEVEQLFGGSSLLPTPEYERFLRESLALPASTDKFWMEHLADYQPKMVTQLKPGDLEMRPQASARELDIPLSQIKTRVRELGVSLLAMVQSAWAIALGCVFRTSDICFGNVMNGRSLLMDDIDKLVAPCFNTIPVRVDISDSERNVDLMKAFQRINAELIQYQFTPLRRIQSLLSQHATRRIFDTLLLLQQPRRPLDQSLWALERDEGEMDVPLICEVTPVTSTDRLTIELHAAESQQLSPEAVELVFDLFCYAIRDCIQFPASNSSLNGIPQRLMERVSRFSLRPPEPAIVPRLSDSPTEEWTTTEVSIRAVLAALSPSDTDRIQRHTTIYQLGLDSITAVQIASMLRERGYQILASDVIENPTCESLAQYIQTRVPDTEAKPTFDIAGFRSIVRPQIVAQGIALDRVETILPCTPLQSAMMAQFIKSGGVNYFNHIVFQLQEGVNPTQMIEAWRVVSTTHPILRTGIIPVEHNECDFAMIEYRMADTARVELVGSLDPGLWRLEASRAAVEEPWERLWKVAVVKAKEGFCMHLAIHHVLYDAQSLQLILEDLAKALASGQVSASSCNEDVVLDILRHVSAETERSERFWKQQGTSIVINGFPVMTPLRVASREILTEASTSSVSLTALEAAAAKSGHTLQVILQAAWTRVLSAYLGETSVVFGVVLSGRNTDATRNAVFPCITTLPVISSNINSNLSLLTEMLQYNSELYKQQHQPLTRIQQWLGCPNSRLFDTLLVYQKLGIELLESRPWRIVHEEANIDYSVSIEVEPKACNRLDYRITFFSDVLPKEQARMLLRQLDEAVRHLALEPEGQESDLSMSYPDLFSILPPETHEIPTTVKFLHQFVELQAASTPDAAALHFVAGFDNEAPVGRIWSYKQLDTNGNRVAQMLLPHVKSGDIVAVYFDKCPEAYFAILGVLKAGCAFVALDPGAPRPRNEFIISDSGASVLLTPRQGKDFLELSVTVPVLSIDEGSMAAAPPDTPTLRRELQTSDVCYCLYTSGTTGTPKGCEITHDNAVQCMLAFQHIFKGHWQEDSKWLQFASLHFDVSVLEQYWSWSVGITLVAAPRDLILDDLATTIRRLGITHIDLTPSLARLLHPDDVPSLCRGVFITGGESLKQEILDVWGSKGVIYNFYGPTEATIGVTVYPRVPTAGRASNIGRQFINVGSYVLKPETEQPVIRGGVGELCVSGRLVGKGYLKRDELTAQRFPTLQRSGDRIYRTGDLVRVLHDGCFDFLGRADDQVKLRGQRLEVGEINHAIRKGVEIVTDVATLVVRNETHQKDFLVSFIVADDQVGRREGASCLKAIESKEASALCRRARDACRSKLPSYMVPTYVLQLPFIPLSANNKAEIKELRKFFSSLSQDKLVAFSSADKEPRALDPREVKVAKVLATVRSVDTSSLLPESSIFELGIDSISVLRFCRALKNEGFTHATPSLILQHPLISDLASALEMPKNSSNLDLAAAARQLVQACVHKHRPHVCKELGITPDQIEYIAPCSPLQQGMISRSVTDNAYYNTFQYILAPKVSTSFLRDAYQRAVDALPILRTKFVGTVDGFVQVALKKCSLSSCWREMQLCGTSVEDAVSMTRESWISRNHGCLAQPLEAVLVNGGDSGHRLLLLHIFHGLYDANSLALVLDRVAGEYLALTGDHTVELTSMPSFLDALCYGPLQDFSSSKPFWVEHLDGATVTPVFDPPRDAVALTVQRRLSIRRLEALRVSLGVTHQALVQSAWVSVLARHLIVDPVIGIIVSGRVSELDGAERVVGPLFNTLPFRARTSAQGETSGRTWLSLIRQCHDFNTEVLAFQHTPLRDIQKWCSGGNPLFNTLFSFQRNEATAAEKQGLWKAAPSESNIDYPLALEANLDNDGCLTLLIVAQGDSNDSGNLVAMMDELEASFDAMLQNPRDAVLHGEPQSADKVGGGGALRERLPSVEPTGPTFTWTREALLIRDEIAALAGAAPESVTETTPIFGLGLDSIDVIKLSARLKRHGVRIKTGELMKAQTVAASLQILEARTSDSEEASNARPRLRSEICDNLRKYAAALGGVGEGDIVLPTTPLQDSMVMEMIESNFQLYFNHDIRELAPTVDLDKLKGAWRTVIAGSPILRTRFLPIDIPFLESAYCQVIAQDPSPYITDISLNDTDELETICDTAVQLARKGAGRSHLLQLAFASVGQKRFLVLSLAHALYDGWSLALIHQDLQAAYEGRYVPRTMDDYLGRVEAILFPGHQDASSFWSGFLEGAASTIFPEEEDREDSDQEGAIHRVELVSALPADEVASFCRAHAVTLQTLGQACWAAVLASRTGSLDVTFGVVLACRDNESSEDLLFPTMNTVAVRNVLHGSVSSWVRYTQDNMTSIAPYQHFPLRKAQKLAQVSGQLFNTLFIYQRNPSSQQGWELLVKSVGGSSAVEYPVCVEMAASGAEPVWRAAIGGAYGSSEDSLGLLQALDSVLIHLVRSSDSDVLAFNGPRISICGLEPILLGVSDCGSTTAISEPSTEGSDTWSPVEERIRDVFSDVSGVPAASILKSHGIYHLGLDSINAIKAGSLLRKNGIDIGLRSMLKAGSIADMARLVRDAQALLTPDESDFSNEVSSLEEIDVSAILAAAQIDKTTVKEVLPASPMQVHMLSVWQNTNGEVFYPYFTYIVSSKVDRVTITTAWDALIEETPILRTLFVSTGARSVPILQVVLDPSAFAKSWSSPSSGTWKSDTRAAVQPYHSLHLEVHGTDQWKIRLKIHHALYDAVSLPAIMDRFAVLCTDTARETTSPVFDQRNILALQSSEANQAARREFWTGYLAEAGPTPQPFKKESQDEATPKSRTAVVKRAAVQRISDLMKLCKDNGVSLQALLFAAYAEVLALSTAGARPEGVVFGVYLANRAEISAPQSASYPFLRLVPLRVTLTHEGTLIDVATAIQQDIHAISSPVNVEVGLWEIKDWTGLTVESFVNFISAGPSHDDHEDEAVLFQQVTTPDAEFAEGHWRNAARGHGPPQELSSNPVRDAYADAFDIEVSVEGDDMTIGVFGPPALGVAGGLAIINNIAKVLERAV</sequence>
<dbReference type="InterPro" id="IPR000873">
    <property type="entry name" value="AMP-dep_synth/lig_dom"/>
</dbReference>
<dbReference type="InterPro" id="IPR020806">
    <property type="entry name" value="PKS_PP-bd"/>
</dbReference>
<dbReference type="InterPro" id="IPR042099">
    <property type="entry name" value="ANL_N_sf"/>
</dbReference>
<dbReference type="InterPro" id="IPR020845">
    <property type="entry name" value="AMP-binding_CS"/>
</dbReference>
<gene>
    <name evidence="6" type="ORF">MFIFM68171_05557</name>
</gene>
<feature type="domain" description="Carrier" evidence="5">
    <location>
        <begin position="2150"/>
        <end position="2226"/>
    </location>
</feature>
<dbReference type="SMART" id="SM00823">
    <property type="entry name" value="PKS_PP"/>
    <property type="match status" value="5"/>
</dbReference>
<dbReference type="InterPro" id="IPR023213">
    <property type="entry name" value="CAT-like_dom_sf"/>
</dbReference>
<feature type="domain" description="Carrier" evidence="5">
    <location>
        <begin position="538"/>
        <end position="611"/>
    </location>
</feature>